<feature type="domain" description="DJ-1/PfpI" evidence="2">
    <location>
        <begin position="15"/>
        <end position="173"/>
    </location>
</feature>
<dbReference type="SUPFAM" id="SSF52317">
    <property type="entry name" value="Class I glutamine amidotransferase-like"/>
    <property type="match status" value="1"/>
</dbReference>
<dbReference type="Gene3D" id="3.40.50.880">
    <property type="match status" value="1"/>
</dbReference>
<dbReference type="InterPro" id="IPR029062">
    <property type="entry name" value="Class_I_gatase-like"/>
</dbReference>
<dbReference type="InterPro" id="IPR052158">
    <property type="entry name" value="INH-QAR"/>
</dbReference>
<gene>
    <name evidence="3" type="ORF">LTR78_000063</name>
</gene>
<name>A0AAE0WX09_9PEZI</name>
<evidence type="ECO:0000256" key="1">
    <source>
        <dbReference type="SAM" id="MobiDB-lite"/>
    </source>
</evidence>
<evidence type="ECO:0000313" key="3">
    <source>
        <dbReference type="EMBL" id="KAK3679687.1"/>
    </source>
</evidence>
<comment type="caution">
    <text evidence="3">The sequence shown here is derived from an EMBL/GenBank/DDBJ whole genome shotgun (WGS) entry which is preliminary data.</text>
</comment>
<dbReference type="InterPro" id="IPR002818">
    <property type="entry name" value="DJ-1/PfpI"/>
</dbReference>
<dbReference type="Pfam" id="PF01965">
    <property type="entry name" value="DJ-1_PfpI"/>
    <property type="match status" value="1"/>
</dbReference>
<dbReference type="Proteomes" id="UP001274830">
    <property type="component" value="Unassembled WGS sequence"/>
</dbReference>
<dbReference type="PANTHER" id="PTHR43130:SF3">
    <property type="entry name" value="HTH-TYPE TRANSCRIPTIONAL REGULATOR RV1931C"/>
    <property type="match status" value="1"/>
</dbReference>
<accession>A0AAE0WX09</accession>
<dbReference type="AlphaFoldDB" id="A0AAE0WX09"/>
<sequence length="314" mass="34736">MSAIIEEDGHHEPIKVLITMHEGMNAMDLVGPLEVFSSARHDKNDPESKAFRVIFAATNEHVPTMEGASLRAHITYEEAMKRLAEIDILVIPGGGTEPLLKTKDQPFSIIKAFTELQKKNPARERTLMSVCTGSLILAELGILSGLSATTHPDFITKMEIICSNAAQRDMADRCDVMEARYVVNNLRFELGENEEDNPYIMSRKEYKDQKRRRSSQAGISPIEERSNGSGRRASNARKGSISLKMSNMRRESVLKRANLRLGGLRVLTTSGVTSGMDGALYMVGALVSDDAAEETARKMCYDWKKGTVVDGLDV</sequence>
<evidence type="ECO:0000259" key="2">
    <source>
        <dbReference type="Pfam" id="PF01965"/>
    </source>
</evidence>
<feature type="region of interest" description="Disordered" evidence="1">
    <location>
        <begin position="200"/>
        <end position="241"/>
    </location>
</feature>
<dbReference type="PANTHER" id="PTHR43130">
    <property type="entry name" value="ARAC-FAMILY TRANSCRIPTIONAL REGULATOR"/>
    <property type="match status" value="1"/>
</dbReference>
<dbReference type="EMBL" id="JAUTXT010000001">
    <property type="protein sequence ID" value="KAK3679687.1"/>
    <property type="molecule type" value="Genomic_DNA"/>
</dbReference>
<organism evidence="3 4">
    <name type="scientific">Recurvomyces mirabilis</name>
    <dbReference type="NCBI Taxonomy" id="574656"/>
    <lineage>
        <taxon>Eukaryota</taxon>
        <taxon>Fungi</taxon>
        <taxon>Dikarya</taxon>
        <taxon>Ascomycota</taxon>
        <taxon>Pezizomycotina</taxon>
        <taxon>Dothideomycetes</taxon>
        <taxon>Dothideomycetidae</taxon>
        <taxon>Mycosphaerellales</taxon>
        <taxon>Teratosphaeriaceae</taxon>
        <taxon>Recurvomyces</taxon>
    </lineage>
</organism>
<reference evidence="3" key="1">
    <citation type="submission" date="2023-07" db="EMBL/GenBank/DDBJ databases">
        <title>Black Yeasts Isolated from many extreme environments.</title>
        <authorList>
            <person name="Coleine C."/>
            <person name="Stajich J.E."/>
            <person name="Selbmann L."/>
        </authorList>
    </citation>
    <scope>NUCLEOTIDE SEQUENCE</scope>
    <source>
        <strain evidence="3">CCFEE 5485</strain>
    </source>
</reference>
<proteinExistence type="predicted"/>
<protein>
    <recommendedName>
        <fullName evidence="2">DJ-1/PfpI domain-containing protein</fullName>
    </recommendedName>
</protein>
<keyword evidence="4" id="KW-1185">Reference proteome</keyword>
<evidence type="ECO:0000313" key="4">
    <source>
        <dbReference type="Proteomes" id="UP001274830"/>
    </source>
</evidence>